<dbReference type="EMBL" id="CP122539">
    <property type="protein sequence ID" value="WGH75489.1"/>
    <property type="molecule type" value="Genomic_DNA"/>
</dbReference>
<sequence length="1986" mass="224002">MKTNALKLSVIVLAVFILVGYVVDNNSDERLSTTTKKVIEHHDAAAIVSLFQFVDQLKTHSKPELVLNSIHGFGGIFSKENLALEETKQLLEDITKHLDSLRTQNTSALLETVISEGTTALLPKHLKEDFEVAREEILTTNTKVVLTSAAYNYIYVLNEVVPKLKKLLAQNKKITEEEFLTAFYEAKIAKLNITIVKNMLKDVPKELLHEIISTKEASELQAEILKYEAVVQLHLGALKKYKEEEVYKEQLKTFLKEQTLQKNAYYIEEYERLEAKIAQVTNNILHFEKALLKEYESLQDLLNKKVTKAVVKAQEHVDGILGSHNYIDIIPNYLEKKPDCWLRVKLPENTVEYIREHKEIKGISGKLYLVYKTKVFDDKATLSGTSFIPGVDMNSAQINSLKQSLQKIVSEIPLGIEIANLAIEEKDAQNTALTCTGYDGKNDPLHNLQITIPQDSPWTNFKTILKEQKEVFNRLQVSKELGLQLDHITLNPKNFDATFSFHVGSSSIVRDLLNIQKETNSFEFTLSEIQKETQFISDKLRELAGKKIASRLQEVLDDTENEKHLQNLLLADSILTAKATYSQDYIVGHVTYVPIGFTALNKKFEQTASVELLFKTSLKNGKAAVSISNTSLPYEASIRAYVNRYLNTSKDSLLQSVNRTLSASEVGNLMLNLSQKLQFSKFQLNYRTKEITGKMWIEGFAAKKMPISITKRGLRIEHIEAVFKEIIKSTFETYVVSQFEQTIQKKCHEFVANKEVSLFTFDFRFEDINCNLQNTSASFKAVYKEDPANFASIQFDASGNLKILELNAPVIERNIVTKIETNLAQYTDFKYLKVKNPRFEKGILKIDAFVQIEAIGLYEQAGTFEIAPDTKNILDAKFNGFDLQTAFESKVNSKVKENIKELIKDKKLTLEFSKEADGLSITDIKEVLLFGSGRRLVFEAQANLKGIIVPGFTITINLAEEDMLKAIRIDLPNTAIINALLANTSLMNDLSAEIVPGLNARIEKMNVYANPVRIEGFLQLEVNNLTFPSMRFEVTQNNIRFHPSLSFPLPGAYLIAASPPLTLYGTYVWLDLEEKRISLNTNITVGTPADAEASSRLLNLKGSLGAYYAKGKFGNLDLEANLYLITVLNVLEGKGALETTKGCFSMSSKTKGPLGKVVKFNNQVTVNCDDILFRSQMAMDVLGVKMNSDMSAEKVSNSAIKLAGNINYNFLETAYLRGAVATKLQTGDVTSFAKNATISLAGNLKIDRFELSELSLDANYNSAYLDFEVLGVNLGIEVPTVGNFSEDMILEKILSLLDFDPEMILEILKNPTKISFKIAPMGIGKKSKGGKEGTDNDSGGGVAINEDASVTNGKESTKKAVSKLVDNGANVQVTSGAFASNLKVKLLPLQSIQSFPRQQKSKFPENVTRALVTVDTRNNAQSAVNYLANETASQIQSGFNYWITQQIVSPIKRLKNVSTYKFNKQILETSYYPSICWNVCFNNNNNVYLYLSQPYVNTYQADEFEFSELQKEWVTDYDFIRLRLTNREQLVVNQDNTFIVQQVPLKISNRAFVNYRNSVVHLSSNTLFFKRGNKFFNTEGKNITSTNLIKGSTIRKLKRQYPTFETIKAIAVSDRNLLILKDDDFEVITAFKIKKEDEVKQALEKTADTLGKVWIEIPQSAINAVFGQEPWFNSGKKFHENIKTLQSNTYQGKIKTKAYRSFEALVQSLLEDNVVPNTRVIPLDTREYLLTTNNDTNNKTLVNLTPKQHTNFFNYIPPTLRITNSDLTKDLAIENSTAVDFENIFKTNRLVSNTLIHIMDGRLFNGDVYLGKSQDNLFFQSSNQLKIQSKDSLWTIKTALDINTLVKDSNQEQAGDIFNKPQAVKKHATFFNTLFSIISSGKDVELVLEENESKLVAYLLDKTDLHIIWENSNGTEIGSRKFERTVFNAALMSTHHTKAELKLVNSIHSKSYTLQELVKFIKKGYIPTKDWFSKDNDFVHSLTLLK</sequence>
<reference evidence="3 4" key="1">
    <citation type="submission" date="2023-04" db="EMBL/GenBank/DDBJ databases">
        <title>Tenacibaculum tangerinum sp. nov., isolated from sea tidal flat of South Korea.</title>
        <authorList>
            <person name="Lee S.H."/>
            <person name="Kim J.-J."/>
        </authorList>
    </citation>
    <scope>NUCLEOTIDE SEQUENCE [LARGE SCALE GENOMIC DNA]</scope>
    <source>
        <strain evidence="3 4">GRR-S3-23</strain>
    </source>
</reference>
<evidence type="ECO:0000256" key="2">
    <source>
        <dbReference type="SAM" id="MobiDB-lite"/>
    </source>
</evidence>
<keyword evidence="1" id="KW-0175">Coiled coil</keyword>
<protein>
    <submittedName>
        <fullName evidence="3">Uncharacterized protein</fullName>
    </submittedName>
</protein>
<evidence type="ECO:0000313" key="3">
    <source>
        <dbReference type="EMBL" id="WGH75489.1"/>
    </source>
</evidence>
<dbReference type="Proteomes" id="UP001232001">
    <property type="component" value="Chromosome"/>
</dbReference>
<evidence type="ECO:0000256" key="1">
    <source>
        <dbReference type="SAM" id="Coils"/>
    </source>
</evidence>
<gene>
    <name evidence="3" type="ORF">P8625_15700</name>
</gene>
<organism evidence="3 4">
    <name type="scientific">Tenacibaculum tangerinum</name>
    <dbReference type="NCBI Taxonomy" id="3038772"/>
    <lineage>
        <taxon>Bacteria</taxon>
        <taxon>Pseudomonadati</taxon>
        <taxon>Bacteroidota</taxon>
        <taxon>Flavobacteriia</taxon>
        <taxon>Flavobacteriales</taxon>
        <taxon>Flavobacteriaceae</taxon>
        <taxon>Tenacibaculum</taxon>
    </lineage>
</organism>
<keyword evidence="4" id="KW-1185">Reference proteome</keyword>
<name>A0ABY8L225_9FLAO</name>
<proteinExistence type="predicted"/>
<dbReference type="RefSeq" id="WP_279651363.1">
    <property type="nucleotide sequence ID" value="NZ_CP122539.1"/>
</dbReference>
<feature type="region of interest" description="Disordered" evidence="2">
    <location>
        <begin position="1326"/>
        <end position="1346"/>
    </location>
</feature>
<accession>A0ABY8L225</accession>
<evidence type="ECO:0000313" key="4">
    <source>
        <dbReference type="Proteomes" id="UP001232001"/>
    </source>
</evidence>
<feature type="coiled-coil region" evidence="1">
    <location>
        <begin position="256"/>
        <end position="290"/>
    </location>
</feature>